<reference evidence="1 2" key="1">
    <citation type="journal article" date="2023" name="Plants (Basel)">
        <title>Bridging the Gap: Combining Genomics and Transcriptomics Approaches to Understand Stylosanthes scabra, an Orphan Legume from the Brazilian Caatinga.</title>
        <authorList>
            <person name="Ferreira-Neto J.R.C."/>
            <person name="da Silva M.D."/>
            <person name="Binneck E."/>
            <person name="de Melo N.F."/>
            <person name="da Silva R.H."/>
            <person name="de Melo A.L.T.M."/>
            <person name="Pandolfi V."/>
            <person name="Bustamante F.O."/>
            <person name="Brasileiro-Vidal A.C."/>
            <person name="Benko-Iseppon A.M."/>
        </authorList>
    </citation>
    <scope>NUCLEOTIDE SEQUENCE [LARGE SCALE GENOMIC DNA]</scope>
    <source>
        <tissue evidence="1">Leaves</tissue>
    </source>
</reference>
<organism evidence="1 2">
    <name type="scientific">Stylosanthes scabra</name>
    <dbReference type="NCBI Taxonomy" id="79078"/>
    <lineage>
        <taxon>Eukaryota</taxon>
        <taxon>Viridiplantae</taxon>
        <taxon>Streptophyta</taxon>
        <taxon>Embryophyta</taxon>
        <taxon>Tracheophyta</taxon>
        <taxon>Spermatophyta</taxon>
        <taxon>Magnoliopsida</taxon>
        <taxon>eudicotyledons</taxon>
        <taxon>Gunneridae</taxon>
        <taxon>Pentapetalae</taxon>
        <taxon>rosids</taxon>
        <taxon>fabids</taxon>
        <taxon>Fabales</taxon>
        <taxon>Fabaceae</taxon>
        <taxon>Papilionoideae</taxon>
        <taxon>50 kb inversion clade</taxon>
        <taxon>dalbergioids sensu lato</taxon>
        <taxon>Dalbergieae</taxon>
        <taxon>Pterocarpus clade</taxon>
        <taxon>Stylosanthes</taxon>
    </lineage>
</organism>
<proteinExistence type="predicted"/>
<evidence type="ECO:0000313" key="2">
    <source>
        <dbReference type="Proteomes" id="UP001341840"/>
    </source>
</evidence>
<keyword evidence="2" id="KW-1185">Reference proteome</keyword>
<sequence>MATSCRRRVGGGAGAEMSRRERRRWRVTVEGLMVRIRGSADRIRGCQPQIRYPIGSRIGYADANHKSAIRSYSLADWIGSDVYADQIRPTFFGLDCGFHRGYADPIRSLHSPTWE</sequence>
<accession>A0ABU6S280</accession>
<evidence type="ECO:0000313" key="1">
    <source>
        <dbReference type="EMBL" id="MED6130304.1"/>
    </source>
</evidence>
<dbReference type="EMBL" id="JASCZI010060416">
    <property type="protein sequence ID" value="MED6130304.1"/>
    <property type="molecule type" value="Genomic_DNA"/>
</dbReference>
<protein>
    <submittedName>
        <fullName evidence="1">Uncharacterized protein</fullName>
    </submittedName>
</protein>
<gene>
    <name evidence="1" type="ORF">PIB30_000203</name>
</gene>
<comment type="caution">
    <text evidence="1">The sequence shown here is derived from an EMBL/GenBank/DDBJ whole genome shotgun (WGS) entry which is preliminary data.</text>
</comment>
<name>A0ABU6S280_9FABA</name>
<dbReference type="Proteomes" id="UP001341840">
    <property type="component" value="Unassembled WGS sequence"/>
</dbReference>